<evidence type="ECO:0000256" key="1">
    <source>
        <dbReference type="SAM" id="MobiDB-lite"/>
    </source>
</evidence>
<name>A0A6J7HYM9_9ZZZZ</name>
<feature type="compositionally biased region" description="Basic and acidic residues" evidence="1">
    <location>
        <begin position="1"/>
        <end position="10"/>
    </location>
</feature>
<feature type="compositionally biased region" description="Basic and acidic residues" evidence="1">
    <location>
        <begin position="26"/>
        <end position="37"/>
    </location>
</feature>
<protein>
    <submittedName>
        <fullName evidence="2">Unannotated protein</fullName>
    </submittedName>
</protein>
<dbReference type="EMBL" id="CAFBLX010000388">
    <property type="protein sequence ID" value="CAB4923535.1"/>
    <property type="molecule type" value="Genomic_DNA"/>
</dbReference>
<dbReference type="AntiFam" id="ANF00178">
    <property type="entry name" value="Shadow ORF (opposite dhbF)"/>
</dbReference>
<evidence type="ECO:0000313" key="2">
    <source>
        <dbReference type="EMBL" id="CAB4923535.1"/>
    </source>
</evidence>
<dbReference type="AlphaFoldDB" id="A0A6J7HYM9"/>
<sequence>MHHGRIDGRGHRPHCGGGKQHRQRNSRTEASDNPRGAERVAAELEEGVVAPYVCSAQDICEHAGDRAFRVGLRRDVVGMKGLRGKRKCTTIDFAARGHGQRVESHDVMGHHPRRQMCLEVRSQPHLIESHGGSGDIQGKSVFTQERYRGAYSWENRCDGVDLTEFESPSVQLNLSISAAEVFERRSVDGPSDDVSGSVEARPRYACVGDEPRRCQTGLAVITAGELIATEIQLADAAVRCGPQMRIEHQCSDAR</sequence>
<organism evidence="2">
    <name type="scientific">freshwater metagenome</name>
    <dbReference type="NCBI Taxonomy" id="449393"/>
    <lineage>
        <taxon>unclassified sequences</taxon>
        <taxon>metagenomes</taxon>
        <taxon>ecological metagenomes</taxon>
    </lineage>
</organism>
<accession>A0A6J7HYM9</accession>
<proteinExistence type="predicted"/>
<gene>
    <name evidence="2" type="ORF">UFOPK3472_03704</name>
</gene>
<feature type="region of interest" description="Disordered" evidence="1">
    <location>
        <begin position="1"/>
        <end position="37"/>
    </location>
</feature>
<feature type="compositionally biased region" description="Basic residues" evidence="1">
    <location>
        <begin position="11"/>
        <end position="25"/>
    </location>
</feature>
<reference evidence="2" key="1">
    <citation type="submission" date="2020-05" db="EMBL/GenBank/DDBJ databases">
        <authorList>
            <person name="Chiriac C."/>
            <person name="Salcher M."/>
            <person name="Ghai R."/>
            <person name="Kavagutti S V."/>
        </authorList>
    </citation>
    <scope>NUCLEOTIDE SEQUENCE</scope>
</reference>